<dbReference type="PANTHER" id="PTHR42188:SF1">
    <property type="entry name" value="23S RRNA-SPECIFIC ENDONUCLEASE VAPC20"/>
    <property type="match status" value="1"/>
</dbReference>
<sequence length="139" mass="16225">MTTVFLDTSYIIALETADDINHDLTLKHWQSFIQKLPRMVTTSYVFDEIITFFNSRNPHAKAVETGERLLSSPSVQFIHVDEILFFEGWRLFQQFDDKSYSLTDCISFVVMTQLGIRTALSFDKHFVQAGFEKLPYKKE</sequence>
<dbReference type="Gene3D" id="3.40.50.1010">
    <property type="entry name" value="5'-nuclease"/>
    <property type="match status" value="1"/>
</dbReference>
<dbReference type="EMBL" id="JTCM02000100">
    <property type="protein sequence ID" value="NEU76237.1"/>
    <property type="molecule type" value="Genomic_DNA"/>
</dbReference>
<dbReference type="GO" id="GO:0016075">
    <property type="term" value="P:rRNA catabolic process"/>
    <property type="evidence" value="ECO:0007669"/>
    <property type="project" value="TreeGrafter"/>
</dbReference>
<evidence type="ECO:0000313" key="3">
    <source>
        <dbReference type="Proteomes" id="UP000031549"/>
    </source>
</evidence>
<feature type="domain" description="PIN" evidence="1">
    <location>
        <begin position="4"/>
        <end position="131"/>
    </location>
</feature>
<protein>
    <submittedName>
        <fullName evidence="2">Type II toxin-antitoxin system VapC family toxin</fullName>
    </submittedName>
</protein>
<dbReference type="AlphaFoldDB" id="A0A846HFE5"/>
<dbReference type="RefSeq" id="WP_039752593.1">
    <property type="nucleotide sequence ID" value="NZ_JTCM02000100.1"/>
</dbReference>
<keyword evidence="3" id="KW-1185">Reference proteome</keyword>
<proteinExistence type="predicted"/>
<reference evidence="2 3" key="1">
    <citation type="journal article" date="2015" name="Genome Announc.">
        <title>Draft Genome Sequence of Cyanobacterium Hassallia byssoidea Strain VB512170, Isolated from Monuments in India.</title>
        <authorList>
            <person name="Singh D."/>
            <person name="Chandrababunaidu M.M."/>
            <person name="Panda A."/>
            <person name="Sen D."/>
            <person name="Bhattacharyya S."/>
            <person name="Adhikary S.P."/>
            <person name="Tripathy S."/>
        </authorList>
    </citation>
    <scope>NUCLEOTIDE SEQUENCE [LARGE SCALE GENOMIC DNA]</scope>
    <source>
        <strain evidence="2 3">VB512170</strain>
    </source>
</reference>
<dbReference type="Proteomes" id="UP000031549">
    <property type="component" value="Unassembled WGS sequence"/>
</dbReference>
<dbReference type="InterPro" id="IPR029060">
    <property type="entry name" value="PIN-like_dom_sf"/>
</dbReference>
<gene>
    <name evidence="2" type="ORF">PI95_027845</name>
</gene>
<accession>A0A846HFE5</accession>
<dbReference type="SUPFAM" id="SSF88723">
    <property type="entry name" value="PIN domain-like"/>
    <property type="match status" value="1"/>
</dbReference>
<dbReference type="InterPro" id="IPR002716">
    <property type="entry name" value="PIN_dom"/>
</dbReference>
<evidence type="ECO:0000313" key="2">
    <source>
        <dbReference type="EMBL" id="NEU76237.1"/>
    </source>
</evidence>
<comment type="caution">
    <text evidence="2">The sequence shown here is derived from an EMBL/GenBank/DDBJ whole genome shotgun (WGS) entry which is preliminary data.</text>
</comment>
<evidence type="ECO:0000259" key="1">
    <source>
        <dbReference type="Pfam" id="PF01850"/>
    </source>
</evidence>
<dbReference type="InterPro" id="IPR039018">
    <property type="entry name" value="VapC20-like"/>
</dbReference>
<dbReference type="GO" id="GO:0004521">
    <property type="term" value="F:RNA endonuclease activity"/>
    <property type="evidence" value="ECO:0007669"/>
    <property type="project" value="InterPro"/>
</dbReference>
<name>A0A846HFE5_9CYAN</name>
<dbReference type="PANTHER" id="PTHR42188">
    <property type="entry name" value="23S RRNA-SPECIFIC ENDONUCLEASE VAPC20"/>
    <property type="match status" value="1"/>
</dbReference>
<dbReference type="Pfam" id="PF01850">
    <property type="entry name" value="PIN"/>
    <property type="match status" value="1"/>
</dbReference>
<organism evidence="2 3">
    <name type="scientific">Hassallia byssoidea VB512170</name>
    <dbReference type="NCBI Taxonomy" id="1304833"/>
    <lineage>
        <taxon>Bacteria</taxon>
        <taxon>Bacillati</taxon>
        <taxon>Cyanobacteriota</taxon>
        <taxon>Cyanophyceae</taxon>
        <taxon>Nostocales</taxon>
        <taxon>Tolypothrichaceae</taxon>
        <taxon>Hassallia</taxon>
    </lineage>
</organism>